<accession>A0A9P6GJK9</accession>
<sequence>MTSAPISEGAEVRLLARWKGKAVAWVSLSCATRGKSKRMGLAKMDKKAYGSQGELRYPLAWQAGSLPRGAFLVLCLGGLPIAEAWMVALHTQIGGHSTPMRDAGLFGGRSGRWRGLAAQCLQQQIERPTQKHASPPSPRKDQDRQATAQPDHGTANATSNAGVPHVEACPSEGHFNAKLEASSSSSSSPIYLSACPAGTSEPSIKCETSKRARETKHLQSSSSVAAALPPCIWRNWLTVAESTACQISSHHMVLDLQANCTVTAEQLQPKKNASCQRPRIRRALLGAGVGCATPAGIEGFESADSRGTRASWKSTPTTQRNAQRLVEAAVLKTMDIDMRSAMYTDATTLDTASAKPKDEAPNRYNQTFPANPPCHLSTSM</sequence>
<gene>
    <name evidence="2" type="ORF">PMIN01_04372</name>
</gene>
<feature type="region of interest" description="Disordered" evidence="1">
    <location>
        <begin position="126"/>
        <end position="169"/>
    </location>
</feature>
<proteinExistence type="predicted"/>
<organism evidence="2 3">
    <name type="scientific">Paraphaeosphaeria minitans</name>
    <dbReference type="NCBI Taxonomy" id="565426"/>
    <lineage>
        <taxon>Eukaryota</taxon>
        <taxon>Fungi</taxon>
        <taxon>Dikarya</taxon>
        <taxon>Ascomycota</taxon>
        <taxon>Pezizomycotina</taxon>
        <taxon>Dothideomycetes</taxon>
        <taxon>Pleosporomycetidae</taxon>
        <taxon>Pleosporales</taxon>
        <taxon>Massarineae</taxon>
        <taxon>Didymosphaeriaceae</taxon>
        <taxon>Paraphaeosphaeria</taxon>
    </lineage>
</organism>
<dbReference type="Proteomes" id="UP000756921">
    <property type="component" value="Unassembled WGS sequence"/>
</dbReference>
<feature type="region of interest" description="Disordered" evidence="1">
    <location>
        <begin position="349"/>
        <end position="380"/>
    </location>
</feature>
<evidence type="ECO:0000313" key="2">
    <source>
        <dbReference type="EMBL" id="KAF9736593.1"/>
    </source>
</evidence>
<dbReference type="AlphaFoldDB" id="A0A9P6GJK9"/>
<evidence type="ECO:0000256" key="1">
    <source>
        <dbReference type="SAM" id="MobiDB-lite"/>
    </source>
</evidence>
<dbReference type="EMBL" id="WJXW01000004">
    <property type="protein sequence ID" value="KAF9736593.1"/>
    <property type="molecule type" value="Genomic_DNA"/>
</dbReference>
<comment type="caution">
    <text evidence="2">The sequence shown here is derived from an EMBL/GenBank/DDBJ whole genome shotgun (WGS) entry which is preliminary data.</text>
</comment>
<name>A0A9P6GJK9_9PLEO</name>
<evidence type="ECO:0000313" key="3">
    <source>
        <dbReference type="Proteomes" id="UP000756921"/>
    </source>
</evidence>
<keyword evidence="3" id="KW-1185">Reference proteome</keyword>
<reference evidence="2" key="1">
    <citation type="journal article" date="2020" name="Mol. Plant Microbe Interact.">
        <title>Genome Sequence of the Biocontrol Agent Coniothyrium minitans strain Conio (IMI 134523).</title>
        <authorList>
            <person name="Patel D."/>
            <person name="Shittu T.A."/>
            <person name="Baroncelli R."/>
            <person name="Muthumeenakshi S."/>
            <person name="Osborne T.H."/>
            <person name="Janganan T.K."/>
            <person name="Sreenivasaprasad S."/>
        </authorList>
    </citation>
    <scope>NUCLEOTIDE SEQUENCE</scope>
    <source>
        <strain evidence="2">Conio</strain>
    </source>
</reference>
<protein>
    <submittedName>
        <fullName evidence="2">Uncharacterized protein</fullName>
    </submittedName>
</protein>